<keyword evidence="2" id="KW-1185">Reference proteome</keyword>
<dbReference type="EMBL" id="JBHTND010000020">
    <property type="protein sequence ID" value="MFD1302900.1"/>
    <property type="molecule type" value="Genomic_DNA"/>
</dbReference>
<reference evidence="2" key="1">
    <citation type="journal article" date="2019" name="Int. J. Syst. Evol. Microbiol.">
        <title>The Global Catalogue of Microorganisms (GCM) 10K type strain sequencing project: providing services to taxonomists for standard genome sequencing and annotation.</title>
        <authorList>
            <consortium name="The Broad Institute Genomics Platform"/>
            <consortium name="The Broad Institute Genome Sequencing Center for Infectious Disease"/>
            <person name="Wu L."/>
            <person name="Ma J."/>
        </authorList>
    </citation>
    <scope>NUCLEOTIDE SEQUENCE [LARGE SCALE GENOMIC DNA]</scope>
    <source>
        <strain evidence="2">CCUG 56108</strain>
    </source>
</reference>
<dbReference type="InterPro" id="IPR046560">
    <property type="entry name" value="DUF6714"/>
</dbReference>
<accession>A0ABW3X191</accession>
<dbReference type="RefSeq" id="WP_379040503.1">
    <property type="nucleotide sequence ID" value="NZ_JBHTND010000020.1"/>
</dbReference>
<comment type="caution">
    <text evidence="1">The sequence shown here is derived from an EMBL/GenBank/DDBJ whole genome shotgun (WGS) entry which is preliminary data.</text>
</comment>
<name>A0ABW3X191_9HYPH</name>
<evidence type="ECO:0000313" key="1">
    <source>
        <dbReference type="EMBL" id="MFD1302900.1"/>
    </source>
</evidence>
<gene>
    <name evidence="1" type="ORF">ACFQ4G_15100</name>
</gene>
<dbReference type="Pfam" id="PF20461">
    <property type="entry name" value="DUF6714"/>
    <property type="match status" value="1"/>
</dbReference>
<evidence type="ECO:0000313" key="2">
    <source>
        <dbReference type="Proteomes" id="UP001597176"/>
    </source>
</evidence>
<dbReference type="Proteomes" id="UP001597176">
    <property type="component" value="Unassembled WGS sequence"/>
</dbReference>
<proteinExistence type="predicted"/>
<protein>
    <submittedName>
        <fullName evidence="1">DUF6714 family protein</fullName>
    </submittedName>
</protein>
<sequence>MAEIDRHSGFGFLTNEAARFYLPAFIIADLRGADLNSDPASYLCVFDPSTTTDEVIAWQLALLRERWDALDPGQARAVCRYLEWCIAARAKGNEREVSFSLSAYWYQRT</sequence>
<organism evidence="1 2">
    <name type="scientific">Methylobacterium marchantiae</name>
    <dbReference type="NCBI Taxonomy" id="600331"/>
    <lineage>
        <taxon>Bacteria</taxon>
        <taxon>Pseudomonadati</taxon>
        <taxon>Pseudomonadota</taxon>
        <taxon>Alphaproteobacteria</taxon>
        <taxon>Hyphomicrobiales</taxon>
        <taxon>Methylobacteriaceae</taxon>
        <taxon>Methylobacterium</taxon>
    </lineage>
</organism>